<dbReference type="EMBL" id="VTPC01008817">
    <property type="protein sequence ID" value="KAF2892315.1"/>
    <property type="molecule type" value="Genomic_DNA"/>
</dbReference>
<dbReference type="InterPro" id="IPR001254">
    <property type="entry name" value="Trypsin_dom"/>
</dbReference>
<dbReference type="PANTHER" id="PTHR24252:SF7">
    <property type="entry name" value="HYALIN"/>
    <property type="match status" value="1"/>
</dbReference>
<dbReference type="InterPro" id="IPR009003">
    <property type="entry name" value="Peptidase_S1_PA"/>
</dbReference>
<evidence type="ECO:0000256" key="5">
    <source>
        <dbReference type="RuleBase" id="RU363034"/>
    </source>
</evidence>
<dbReference type="OrthoDB" id="10012881at2759"/>
<gene>
    <name evidence="7" type="ORF">ILUMI_13859</name>
</gene>
<reference evidence="7" key="1">
    <citation type="submission" date="2019-08" db="EMBL/GenBank/DDBJ databases">
        <title>The genome of the North American firefly Photinus pyralis.</title>
        <authorList>
            <consortium name="Photinus pyralis genome working group"/>
            <person name="Fallon T.R."/>
            <person name="Sander Lower S.E."/>
            <person name="Weng J.-K."/>
        </authorList>
    </citation>
    <scope>NUCLEOTIDE SEQUENCE</scope>
    <source>
        <strain evidence="7">TRF0915ILg1</strain>
        <tissue evidence="7">Whole body</tissue>
    </source>
</reference>
<dbReference type="SMART" id="SM00020">
    <property type="entry name" value="Tryp_SPc"/>
    <property type="match status" value="1"/>
</dbReference>
<dbReference type="Pfam" id="PF00089">
    <property type="entry name" value="Trypsin"/>
    <property type="match status" value="1"/>
</dbReference>
<evidence type="ECO:0000256" key="3">
    <source>
        <dbReference type="ARBA" id="ARBA00022825"/>
    </source>
</evidence>
<comment type="caution">
    <text evidence="7">The sequence shown here is derived from an EMBL/GenBank/DDBJ whole genome shotgun (WGS) entry which is preliminary data.</text>
</comment>
<dbReference type="PROSITE" id="PS00134">
    <property type="entry name" value="TRYPSIN_HIS"/>
    <property type="match status" value="1"/>
</dbReference>
<dbReference type="InterPro" id="IPR001314">
    <property type="entry name" value="Peptidase_S1A"/>
</dbReference>
<keyword evidence="4" id="KW-1015">Disulfide bond</keyword>
<dbReference type="InterPro" id="IPR018114">
    <property type="entry name" value="TRYPSIN_HIS"/>
</dbReference>
<protein>
    <recommendedName>
        <fullName evidence="6">Peptidase S1 domain-containing protein</fullName>
    </recommendedName>
</protein>
<accession>A0A8K0CZW5</accession>
<dbReference type="GO" id="GO:0006508">
    <property type="term" value="P:proteolysis"/>
    <property type="evidence" value="ECO:0007669"/>
    <property type="project" value="UniProtKB-KW"/>
</dbReference>
<dbReference type="AlphaFoldDB" id="A0A8K0CZW5"/>
<organism evidence="7 8">
    <name type="scientific">Ignelater luminosus</name>
    <name type="common">Cucubano</name>
    <name type="synonym">Pyrophorus luminosus</name>
    <dbReference type="NCBI Taxonomy" id="2038154"/>
    <lineage>
        <taxon>Eukaryota</taxon>
        <taxon>Metazoa</taxon>
        <taxon>Ecdysozoa</taxon>
        <taxon>Arthropoda</taxon>
        <taxon>Hexapoda</taxon>
        <taxon>Insecta</taxon>
        <taxon>Pterygota</taxon>
        <taxon>Neoptera</taxon>
        <taxon>Endopterygota</taxon>
        <taxon>Coleoptera</taxon>
        <taxon>Polyphaga</taxon>
        <taxon>Elateriformia</taxon>
        <taxon>Elateroidea</taxon>
        <taxon>Elateridae</taxon>
        <taxon>Agrypninae</taxon>
        <taxon>Pyrophorini</taxon>
        <taxon>Ignelater</taxon>
    </lineage>
</organism>
<dbReference type="Gene3D" id="2.40.10.10">
    <property type="entry name" value="Trypsin-like serine proteases"/>
    <property type="match status" value="2"/>
</dbReference>
<dbReference type="SUPFAM" id="SSF50494">
    <property type="entry name" value="Trypsin-like serine proteases"/>
    <property type="match status" value="1"/>
</dbReference>
<evidence type="ECO:0000256" key="4">
    <source>
        <dbReference type="ARBA" id="ARBA00023157"/>
    </source>
</evidence>
<dbReference type="PROSITE" id="PS00135">
    <property type="entry name" value="TRYPSIN_SER"/>
    <property type="match status" value="1"/>
</dbReference>
<keyword evidence="2 5" id="KW-0378">Hydrolase</keyword>
<sequence>MVYLLYNNRFYCGGSLINNLYVMTAGHCVNGFSKERLSVVFLDHDRSTTSETRTFTKRIGAVLRHNLYGIGGSYNNDIALLRLESEVPLTGILKPVCLPPIGKSFTGYTGIATGWGATQSHGQVSNKLREVRVPILSNVDCRKTGYRDRITDNMLCAGYAQGTKDSCQGDSGGPLHIVNGTYHTIVGVTSWGEGCAEPNYPGVYTRVNRYISWINGNTRDACYC</sequence>
<dbReference type="Proteomes" id="UP000801492">
    <property type="component" value="Unassembled WGS sequence"/>
</dbReference>
<evidence type="ECO:0000313" key="7">
    <source>
        <dbReference type="EMBL" id="KAF2892315.1"/>
    </source>
</evidence>
<evidence type="ECO:0000256" key="1">
    <source>
        <dbReference type="ARBA" id="ARBA00022670"/>
    </source>
</evidence>
<name>A0A8K0CZW5_IGNLU</name>
<keyword evidence="8" id="KW-1185">Reference proteome</keyword>
<keyword evidence="1 5" id="KW-0645">Protease</keyword>
<dbReference type="FunFam" id="2.40.10.10:FF:000006">
    <property type="entry name" value="Serine proteinase stubble"/>
    <property type="match status" value="1"/>
</dbReference>
<dbReference type="PANTHER" id="PTHR24252">
    <property type="entry name" value="ACROSIN-RELATED"/>
    <property type="match status" value="1"/>
</dbReference>
<feature type="domain" description="Peptidase S1" evidence="6">
    <location>
        <begin position="1"/>
        <end position="219"/>
    </location>
</feature>
<dbReference type="PRINTS" id="PR00722">
    <property type="entry name" value="CHYMOTRYPSIN"/>
</dbReference>
<dbReference type="PROSITE" id="PS50240">
    <property type="entry name" value="TRYPSIN_DOM"/>
    <property type="match status" value="1"/>
</dbReference>
<dbReference type="InterPro" id="IPR043504">
    <property type="entry name" value="Peptidase_S1_PA_chymotrypsin"/>
</dbReference>
<evidence type="ECO:0000256" key="2">
    <source>
        <dbReference type="ARBA" id="ARBA00022801"/>
    </source>
</evidence>
<dbReference type="CDD" id="cd00190">
    <property type="entry name" value="Tryp_SPc"/>
    <property type="match status" value="1"/>
</dbReference>
<dbReference type="InterPro" id="IPR033116">
    <property type="entry name" value="TRYPSIN_SER"/>
</dbReference>
<evidence type="ECO:0000313" key="8">
    <source>
        <dbReference type="Proteomes" id="UP000801492"/>
    </source>
</evidence>
<keyword evidence="3 5" id="KW-0720">Serine protease</keyword>
<evidence type="ECO:0000259" key="6">
    <source>
        <dbReference type="PROSITE" id="PS50240"/>
    </source>
</evidence>
<proteinExistence type="predicted"/>
<dbReference type="GO" id="GO:0004252">
    <property type="term" value="F:serine-type endopeptidase activity"/>
    <property type="evidence" value="ECO:0007669"/>
    <property type="project" value="InterPro"/>
</dbReference>